<reference evidence="2 3" key="1">
    <citation type="submission" date="2015-02" db="EMBL/GenBank/DDBJ databases">
        <title>Genome sequene of Rhodovulum sulfidophilum DSM 2351.</title>
        <authorList>
            <person name="Nagao N."/>
        </authorList>
    </citation>
    <scope>NUCLEOTIDE SEQUENCE [LARGE SCALE GENOMIC DNA]</scope>
    <source>
        <strain evidence="2 3">DSM 2351</strain>
    </source>
</reference>
<proteinExistence type="predicted"/>
<organism evidence="2 3">
    <name type="scientific">Rhodovulum sulfidophilum</name>
    <name type="common">Rhodobacter sulfidophilus</name>
    <dbReference type="NCBI Taxonomy" id="35806"/>
    <lineage>
        <taxon>Bacteria</taxon>
        <taxon>Pseudomonadati</taxon>
        <taxon>Pseudomonadota</taxon>
        <taxon>Alphaproteobacteria</taxon>
        <taxon>Rhodobacterales</taxon>
        <taxon>Paracoccaceae</taxon>
        <taxon>Rhodovulum</taxon>
    </lineage>
</organism>
<evidence type="ECO:0000259" key="1">
    <source>
        <dbReference type="Pfam" id="PF20056"/>
    </source>
</evidence>
<gene>
    <name evidence="2" type="ORF">NHU_02789</name>
</gene>
<dbReference type="eggNOG" id="ENOG5033H94">
    <property type="taxonomic scope" value="Bacteria"/>
</dbReference>
<accession>A0A0D6B4E7</accession>
<dbReference type="Proteomes" id="UP000064912">
    <property type="component" value="Chromosome"/>
</dbReference>
<dbReference type="EMBL" id="AP014800">
    <property type="protein sequence ID" value="BAQ69936.1"/>
    <property type="molecule type" value="Genomic_DNA"/>
</dbReference>
<feature type="domain" description="DUF6455" evidence="1">
    <location>
        <begin position="1"/>
        <end position="84"/>
    </location>
</feature>
<dbReference type="RefSeq" id="WP_060835330.1">
    <property type="nucleotide sequence ID" value="NZ_JAESJE010000129.1"/>
</dbReference>
<dbReference type="InterPro" id="IPR045601">
    <property type="entry name" value="DUF6455"/>
</dbReference>
<dbReference type="PATRIC" id="fig|35806.4.peg.2866"/>
<protein>
    <recommendedName>
        <fullName evidence="1">DUF6455 domain-containing protein</fullName>
    </recommendedName>
</protein>
<dbReference type="KEGG" id="rsu:NHU_02789"/>
<evidence type="ECO:0000313" key="3">
    <source>
        <dbReference type="Proteomes" id="UP000064912"/>
    </source>
</evidence>
<dbReference type="AlphaFoldDB" id="A0A0D6B4E7"/>
<evidence type="ECO:0000313" key="2">
    <source>
        <dbReference type="EMBL" id="BAQ69936.1"/>
    </source>
</evidence>
<name>A0A0D6B4E7_RHOSU</name>
<sequence length="86" mass="9429">MEDQGRLSKHFWLTQGMARTIGVNLNHALRSGQLGRGEYSELVARCCHCGRAEACMGWMGHQVAGADCPPDWCAVRCSLKALKKPA</sequence>
<dbReference type="Pfam" id="PF20056">
    <property type="entry name" value="DUF6455"/>
    <property type="match status" value="1"/>
</dbReference>